<organism evidence="1 3">
    <name type="scientific">Caproicibacter fermentans</name>
    <dbReference type="NCBI Taxonomy" id="2576756"/>
    <lineage>
        <taxon>Bacteria</taxon>
        <taxon>Bacillati</taxon>
        <taxon>Bacillota</taxon>
        <taxon>Clostridia</taxon>
        <taxon>Eubacteriales</taxon>
        <taxon>Acutalibacteraceae</taxon>
        <taxon>Caproicibacter</taxon>
    </lineage>
</organism>
<reference evidence="2 4" key="2">
    <citation type="submission" date="2020-08" db="EMBL/GenBank/DDBJ databases">
        <title>The isolate Caproiciproducens sp. 7D4C2 produces n-caproate at mildly acidic conditions from hexoses: genome and rBOX comparison with related strains and chain-elongating bacteria.</title>
        <authorList>
            <person name="Esquivel-Elizondo S."/>
            <person name="Bagci C."/>
            <person name="Temovska M."/>
            <person name="Jeon B.S."/>
            <person name="Bessarab I."/>
            <person name="Williams R.B.H."/>
            <person name="Huson D.H."/>
            <person name="Angenent L.T."/>
        </authorList>
    </citation>
    <scope>NUCLEOTIDE SEQUENCE [LARGE SCALE GENOMIC DNA]</scope>
    <source>
        <strain evidence="2 4">7D4C2</strain>
    </source>
</reference>
<protein>
    <recommendedName>
        <fullName evidence="5">Zinc-finger domain-containing protein</fullName>
    </recommendedName>
</protein>
<accession>A0A7G8TEU7</accession>
<evidence type="ECO:0000313" key="4">
    <source>
        <dbReference type="Proteomes" id="UP000515909"/>
    </source>
</evidence>
<gene>
    <name evidence="1" type="ORF">CAFE_05740</name>
    <name evidence="2" type="ORF">HCR03_07955</name>
</gene>
<evidence type="ECO:0000313" key="2">
    <source>
        <dbReference type="EMBL" id="QNK42138.1"/>
    </source>
</evidence>
<dbReference type="OrthoDB" id="1903557at2"/>
<dbReference type="Proteomes" id="UP000515909">
    <property type="component" value="Chromosome"/>
</dbReference>
<dbReference type="KEGG" id="cfem:HCR03_07955"/>
<dbReference type="Gene3D" id="1.10.10.1320">
    <property type="entry name" value="Anti-sigma factor, zinc-finger domain"/>
    <property type="match status" value="1"/>
</dbReference>
<evidence type="ECO:0000313" key="3">
    <source>
        <dbReference type="Proteomes" id="UP000469440"/>
    </source>
</evidence>
<dbReference type="EMBL" id="VWXL01000014">
    <property type="protein sequence ID" value="MVB09905.1"/>
    <property type="molecule type" value="Genomic_DNA"/>
</dbReference>
<dbReference type="Proteomes" id="UP000469440">
    <property type="component" value="Unassembled WGS sequence"/>
</dbReference>
<dbReference type="AlphaFoldDB" id="A0A6N8HWD0"/>
<dbReference type="RefSeq" id="WP_066649533.1">
    <property type="nucleotide sequence ID" value="NZ_CP060286.1"/>
</dbReference>
<sequence>MNGLFLPDGHVENQVLLDFSEGKLGPEEMLGVAEHLGSCEICAERLAEAFDSGKPSAPPAGFAEEVRRRLPQRETGAELFLYSARVVLAACAALFLVFSGTLRTLAGTQNSYLDITAPGFSAVEQISSRLNGFSQQILHWEVFQHAEKKK</sequence>
<accession>A0A6N8HWD0</accession>
<dbReference type="InterPro" id="IPR041916">
    <property type="entry name" value="Anti_sigma_zinc_sf"/>
</dbReference>
<evidence type="ECO:0000313" key="1">
    <source>
        <dbReference type="EMBL" id="MVB09905.1"/>
    </source>
</evidence>
<proteinExistence type="predicted"/>
<dbReference type="EMBL" id="CP060286">
    <property type="protein sequence ID" value="QNK42138.1"/>
    <property type="molecule type" value="Genomic_DNA"/>
</dbReference>
<evidence type="ECO:0008006" key="5">
    <source>
        <dbReference type="Google" id="ProtNLM"/>
    </source>
</evidence>
<name>A0A6N8HWD0_9FIRM</name>
<reference evidence="1 3" key="1">
    <citation type="submission" date="2019-09" db="EMBL/GenBank/DDBJ databases">
        <title>Genome sequence of Clostridium sp. EA1.</title>
        <authorList>
            <person name="Poehlein A."/>
            <person name="Bengelsdorf F.R."/>
            <person name="Daniel R."/>
        </authorList>
    </citation>
    <scope>NUCLEOTIDE SEQUENCE [LARGE SCALE GENOMIC DNA]</scope>
    <source>
        <strain evidence="1 3">EA1</strain>
    </source>
</reference>
<keyword evidence="3" id="KW-1185">Reference proteome</keyword>